<gene>
    <name evidence="3" type="ORF">FCN18_01510</name>
</gene>
<protein>
    <recommendedName>
        <fullName evidence="5">PE domain-containing protein</fullName>
    </recommendedName>
</protein>
<keyword evidence="1" id="KW-0175">Coiled coil</keyword>
<feature type="region of interest" description="Disordered" evidence="2">
    <location>
        <begin position="117"/>
        <end position="140"/>
    </location>
</feature>
<proteinExistence type="predicted"/>
<comment type="caution">
    <text evidence="3">The sequence shown here is derived from an EMBL/GenBank/DDBJ whole genome shotgun (WGS) entry which is preliminary data.</text>
</comment>
<evidence type="ECO:0000256" key="1">
    <source>
        <dbReference type="SAM" id="Coils"/>
    </source>
</evidence>
<dbReference type="EMBL" id="SWMS01000001">
    <property type="protein sequence ID" value="TKG73291.1"/>
    <property type="molecule type" value="Genomic_DNA"/>
</dbReference>
<evidence type="ECO:0000256" key="2">
    <source>
        <dbReference type="SAM" id="MobiDB-lite"/>
    </source>
</evidence>
<evidence type="ECO:0000313" key="4">
    <source>
        <dbReference type="Proteomes" id="UP000309992"/>
    </source>
</evidence>
<evidence type="ECO:0000313" key="3">
    <source>
        <dbReference type="EMBL" id="TKG73291.1"/>
    </source>
</evidence>
<feature type="compositionally biased region" description="Polar residues" evidence="2">
    <location>
        <begin position="120"/>
        <end position="130"/>
    </location>
</feature>
<dbReference type="Proteomes" id="UP000309992">
    <property type="component" value="Unassembled WGS sequence"/>
</dbReference>
<sequence>MLDAVGGVGRAVGGAASKVVTMAAPKVAGAPAPAAGGGYKFKADELESVIQRWEDLRDALKTDERDAERMAHVQGPGREFASGDFANLANPSGRAFLEANQRMQKYVTQYIDALRKAKESISTQEEQAQSDVARAGEQSA</sequence>
<name>A0ABY2SCQ7_9PSEU</name>
<feature type="coiled-coil region" evidence="1">
    <location>
        <begin position="43"/>
        <end position="70"/>
    </location>
</feature>
<reference evidence="3 4" key="1">
    <citation type="journal article" date="2015" name="Antonie Van Leeuwenhoek">
        <title>Prauserella endophytica sp. nov., an endophytic actinobacterium isolated from Tamarix taklamakanensis.</title>
        <authorList>
            <person name="Liu J.M."/>
            <person name="Habden X."/>
            <person name="Guo L."/>
            <person name="Tuo L."/>
            <person name="Jiang Z.K."/>
            <person name="Liu S.W."/>
            <person name="Liu X.F."/>
            <person name="Chen L."/>
            <person name="Li R.F."/>
            <person name="Zhang Y.Q."/>
            <person name="Sun C.H."/>
        </authorList>
    </citation>
    <scope>NUCLEOTIDE SEQUENCE [LARGE SCALE GENOMIC DNA]</scope>
    <source>
        <strain evidence="3 4">CGMCC 4.7182</strain>
    </source>
</reference>
<organism evidence="3 4">
    <name type="scientific">Prauserella endophytica</name>
    <dbReference type="NCBI Taxonomy" id="1592324"/>
    <lineage>
        <taxon>Bacteria</taxon>
        <taxon>Bacillati</taxon>
        <taxon>Actinomycetota</taxon>
        <taxon>Actinomycetes</taxon>
        <taxon>Pseudonocardiales</taxon>
        <taxon>Pseudonocardiaceae</taxon>
        <taxon>Prauserella</taxon>
        <taxon>Prauserella coralliicola group</taxon>
    </lineage>
</organism>
<evidence type="ECO:0008006" key="5">
    <source>
        <dbReference type="Google" id="ProtNLM"/>
    </source>
</evidence>
<keyword evidence="4" id="KW-1185">Reference proteome</keyword>
<accession>A0ABY2SCQ7</accession>